<organism evidence="1 2">
    <name type="scientific">Hymenobacter ruricola</name>
    <dbReference type="NCBI Taxonomy" id="2791023"/>
    <lineage>
        <taxon>Bacteria</taxon>
        <taxon>Pseudomonadati</taxon>
        <taxon>Bacteroidota</taxon>
        <taxon>Cytophagia</taxon>
        <taxon>Cytophagales</taxon>
        <taxon>Hymenobacteraceae</taxon>
        <taxon>Hymenobacter</taxon>
    </lineage>
</organism>
<protein>
    <submittedName>
        <fullName evidence="1">Uncharacterized protein</fullName>
    </submittedName>
</protein>
<proteinExistence type="predicted"/>
<evidence type="ECO:0000313" key="2">
    <source>
        <dbReference type="Proteomes" id="UP000618931"/>
    </source>
</evidence>
<dbReference type="Proteomes" id="UP000618931">
    <property type="component" value="Unassembled WGS sequence"/>
</dbReference>
<keyword evidence="2" id="KW-1185">Reference proteome</keyword>
<gene>
    <name evidence="1" type="ORF">I2H31_09695</name>
</gene>
<comment type="caution">
    <text evidence="1">The sequence shown here is derived from an EMBL/GenBank/DDBJ whole genome shotgun (WGS) entry which is preliminary data.</text>
</comment>
<dbReference type="RefSeq" id="WP_196292823.1">
    <property type="nucleotide sequence ID" value="NZ_JADQDM010000003.1"/>
</dbReference>
<evidence type="ECO:0000313" key="1">
    <source>
        <dbReference type="EMBL" id="MBF9221377.1"/>
    </source>
</evidence>
<reference evidence="1 2" key="1">
    <citation type="submission" date="2020-11" db="EMBL/GenBank/DDBJ databases">
        <authorList>
            <person name="Kim M.K."/>
        </authorList>
    </citation>
    <scope>NUCLEOTIDE SEQUENCE [LARGE SCALE GENOMIC DNA]</scope>
    <source>
        <strain evidence="1 2">BT662</strain>
    </source>
</reference>
<dbReference type="EMBL" id="JADQDM010000003">
    <property type="protein sequence ID" value="MBF9221377.1"/>
    <property type="molecule type" value="Genomic_DNA"/>
</dbReference>
<name>A0ABS0I389_9BACT</name>
<sequence>MSLLTPKNRQEMERHVGYMLEHAYGHIERKTEYALALVYPHLQKLRHLPNRRLNVETVNDSLRLMANMEATFHSGADGADEMQL</sequence>
<accession>A0ABS0I389</accession>